<keyword evidence="2" id="KW-1185">Reference proteome</keyword>
<dbReference type="NCBIfam" id="TIGR01409">
    <property type="entry name" value="TAT_signal_seq"/>
    <property type="match status" value="1"/>
</dbReference>
<dbReference type="EMBL" id="JBHTAA010000015">
    <property type="protein sequence ID" value="MFC7205365.1"/>
    <property type="molecule type" value="Genomic_DNA"/>
</dbReference>
<dbReference type="PROSITE" id="PS51318">
    <property type="entry name" value="TAT"/>
    <property type="match status" value="1"/>
</dbReference>
<name>A0ABD5ZJ76_9EURY</name>
<dbReference type="RefSeq" id="WP_390225990.1">
    <property type="nucleotide sequence ID" value="NZ_JBHTAA010000015.1"/>
</dbReference>
<comment type="caution">
    <text evidence="1">The sequence shown here is derived from an EMBL/GenBank/DDBJ whole genome shotgun (WGS) entry which is preliminary data.</text>
</comment>
<dbReference type="InterPro" id="IPR019546">
    <property type="entry name" value="TAT_signal_bac_arc"/>
</dbReference>
<dbReference type="Proteomes" id="UP001596481">
    <property type="component" value="Unassembled WGS sequence"/>
</dbReference>
<evidence type="ECO:0000313" key="1">
    <source>
        <dbReference type="EMBL" id="MFC7205365.1"/>
    </source>
</evidence>
<dbReference type="InterPro" id="IPR006311">
    <property type="entry name" value="TAT_signal"/>
</dbReference>
<proteinExistence type="predicted"/>
<evidence type="ECO:0000313" key="2">
    <source>
        <dbReference type="Proteomes" id="UP001596481"/>
    </source>
</evidence>
<protein>
    <submittedName>
        <fullName evidence="1">Twin-arginine translocation signal domain-containing protein</fullName>
    </submittedName>
</protein>
<sequence>MTTRPLLRLSRRSLMKKSALATLALGVGVPAFSGTAAATSCPRTPGYWMNHDWPDGGLAKVNQKLGTDFQSVEEGQAFLKMPTRGDKGVIMATHLIATILNFQGRDGSEPTCVDAYLADYDTTVREAKQNAESWLADSSFPAAQRRWRVAGVDGEELKDVLDAFNNNALGLDCGCGTLE</sequence>
<accession>A0ABD5ZJ76</accession>
<organism evidence="1 2">
    <name type="scientific">Haloferax namakaokahaiae</name>
    <dbReference type="NCBI Taxonomy" id="1748331"/>
    <lineage>
        <taxon>Archaea</taxon>
        <taxon>Methanobacteriati</taxon>
        <taxon>Methanobacteriota</taxon>
        <taxon>Stenosarchaea group</taxon>
        <taxon>Halobacteria</taxon>
        <taxon>Halobacteriales</taxon>
        <taxon>Haloferacaceae</taxon>
        <taxon>Haloferax</taxon>
    </lineage>
</organism>
<dbReference type="AlphaFoldDB" id="A0ABD5ZJ76"/>
<reference evidence="1 2" key="1">
    <citation type="journal article" date="2019" name="Int. J. Syst. Evol. Microbiol.">
        <title>The Global Catalogue of Microorganisms (GCM) 10K type strain sequencing project: providing services to taxonomists for standard genome sequencing and annotation.</title>
        <authorList>
            <consortium name="The Broad Institute Genomics Platform"/>
            <consortium name="The Broad Institute Genome Sequencing Center for Infectious Disease"/>
            <person name="Wu L."/>
            <person name="Ma J."/>
        </authorList>
    </citation>
    <scope>NUCLEOTIDE SEQUENCE [LARGE SCALE GENOMIC DNA]</scope>
    <source>
        <strain evidence="1 2">DSM 29988</strain>
    </source>
</reference>
<gene>
    <name evidence="1" type="ORF">ACFQJC_17785</name>
</gene>